<dbReference type="EMBL" id="AENY02000002">
    <property type="protein sequence ID" value="EKP95432.1"/>
    <property type="molecule type" value="Genomic_DNA"/>
</dbReference>
<comment type="caution">
    <text evidence="2">The sequence shown here is derived from an EMBL/GenBank/DDBJ whole genome shotgun (WGS) entry which is preliminary data.</text>
</comment>
<reference evidence="2" key="2">
    <citation type="submission" date="2012-10" db="EMBL/GenBank/DDBJ databases">
        <title>Improved high-quality draft of Thermaerobacter subterraneus C21, DSM 13965.</title>
        <authorList>
            <consortium name="DOE Joint Genome Institute"/>
            <person name="Eisen J."/>
            <person name="Huntemann M."/>
            <person name="Wei C.-L."/>
            <person name="Han J."/>
            <person name="Detter J.C."/>
            <person name="Han C."/>
            <person name="Tapia R."/>
            <person name="Chen A."/>
            <person name="Kyrpides N."/>
            <person name="Mavromatis K."/>
            <person name="Markowitz V."/>
            <person name="Szeto E."/>
            <person name="Ivanova N."/>
            <person name="Mikhailova N."/>
            <person name="Ovchinnikova G."/>
            <person name="Pagani I."/>
            <person name="Pati A."/>
            <person name="Goodwin L."/>
            <person name="Nordberg H.P."/>
            <person name="Cantor M.N."/>
            <person name="Hua S.X."/>
            <person name="Woyke T."/>
            <person name="Eisen J."/>
            <person name="Klenk H.-P."/>
        </authorList>
    </citation>
    <scope>NUCLEOTIDE SEQUENCE [LARGE SCALE GENOMIC DNA]</scope>
    <source>
        <strain evidence="2">DSM 13965</strain>
    </source>
</reference>
<accession>K6PR64</accession>
<evidence type="ECO:0000256" key="1">
    <source>
        <dbReference type="SAM" id="Phobius"/>
    </source>
</evidence>
<reference evidence="2" key="1">
    <citation type="submission" date="2010-10" db="EMBL/GenBank/DDBJ databases">
        <authorList>
            <consortium name="US DOE Joint Genome Institute (JGI-PGF)"/>
            <person name="Lucas S."/>
            <person name="Copeland A."/>
            <person name="Lapidus A."/>
            <person name="Bruce D."/>
            <person name="Goodwin L."/>
            <person name="Pitluck S."/>
            <person name="Kyrpides N."/>
            <person name="Mavromatis K."/>
            <person name="Detter J.C."/>
            <person name="Han C."/>
            <person name="Land M."/>
            <person name="Hauser L."/>
            <person name="Markowitz V."/>
            <person name="Cheng J.-F."/>
            <person name="Hugenholtz P."/>
            <person name="Woyke T."/>
            <person name="Wu D."/>
            <person name="Pukall R."/>
            <person name="Wahrenburg C."/>
            <person name="Brambilla E."/>
            <person name="Klenk H.-P."/>
            <person name="Eisen J.A."/>
        </authorList>
    </citation>
    <scope>NUCLEOTIDE SEQUENCE [LARGE SCALE GENOMIC DNA]</scope>
    <source>
        <strain evidence="2">DSM 13965</strain>
    </source>
</reference>
<keyword evidence="1" id="KW-0812">Transmembrane</keyword>
<feature type="transmembrane region" description="Helical" evidence="1">
    <location>
        <begin position="28"/>
        <end position="48"/>
    </location>
</feature>
<protein>
    <submittedName>
        <fullName evidence="2">Uncharacterized protein</fullName>
    </submittedName>
</protein>
<evidence type="ECO:0000313" key="2">
    <source>
        <dbReference type="EMBL" id="EKP95432.1"/>
    </source>
</evidence>
<name>K6PR64_9FIRM</name>
<dbReference type="Proteomes" id="UP000005710">
    <property type="component" value="Unassembled WGS sequence"/>
</dbReference>
<keyword evidence="1" id="KW-1133">Transmembrane helix</keyword>
<proteinExistence type="predicted"/>
<dbReference type="RefSeq" id="WP_006903447.1">
    <property type="nucleotide sequence ID" value="NZ_JH976535.1"/>
</dbReference>
<organism evidence="2 3">
    <name type="scientific">Thermaerobacter subterraneus DSM 13965</name>
    <dbReference type="NCBI Taxonomy" id="867903"/>
    <lineage>
        <taxon>Bacteria</taxon>
        <taxon>Bacillati</taxon>
        <taxon>Bacillota</taxon>
        <taxon>Clostridia</taxon>
        <taxon>Eubacteriales</taxon>
        <taxon>Clostridiales Family XVII. Incertae Sedis</taxon>
        <taxon>Thermaerobacter</taxon>
    </lineage>
</organism>
<gene>
    <name evidence="2" type="ORF">ThesuDRAFT_01184</name>
</gene>
<keyword evidence="1" id="KW-0472">Membrane</keyword>
<keyword evidence="3" id="KW-1185">Reference proteome</keyword>
<dbReference type="AlphaFoldDB" id="K6PR64"/>
<dbReference type="HOGENOM" id="CLU_202934_1_0_9"/>
<dbReference type="STRING" id="867903.ThesuDRAFT_01184"/>
<evidence type="ECO:0000313" key="3">
    <source>
        <dbReference type="Proteomes" id="UP000005710"/>
    </source>
</evidence>
<sequence length="58" mass="6492">MDGGRAAAQTDPVPEPVPWIQRLLDDEFFLLGVGLMVPVLLYIVWGLMELAQVPLFPR</sequence>